<protein>
    <submittedName>
        <fullName evidence="1">Uncharacterized protein</fullName>
    </submittedName>
</protein>
<accession>A0ABY6HX47</accession>
<organism evidence="1 2">
    <name type="scientific">Candidatus Lokiarchaeum ossiferum</name>
    <dbReference type="NCBI Taxonomy" id="2951803"/>
    <lineage>
        <taxon>Archaea</taxon>
        <taxon>Promethearchaeati</taxon>
        <taxon>Promethearchaeota</taxon>
        <taxon>Promethearchaeia</taxon>
        <taxon>Promethearchaeales</taxon>
        <taxon>Promethearchaeaceae</taxon>
        <taxon>Candidatus Lokiarchaeum</taxon>
    </lineage>
</organism>
<dbReference type="EMBL" id="CP104013">
    <property type="protein sequence ID" value="UYP48101.1"/>
    <property type="molecule type" value="Genomic_DNA"/>
</dbReference>
<reference evidence="1" key="1">
    <citation type="submission" date="2022-09" db="EMBL/GenBank/DDBJ databases">
        <title>Actin cytoskeleton and complex cell architecture in an #Asgard archaeon.</title>
        <authorList>
            <person name="Ponce Toledo R.I."/>
            <person name="Schleper C."/>
            <person name="Rodrigues Oliveira T."/>
            <person name="Wollweber F."/>
            <person name="Xu J."/>
            <person name="Rittmann S."/>
            <person name="Klingl A."/>
            <person name="Pilhofer M."/>
        </authorList>
    </citation>
    <scope>NUCLEOTIDE SEQUENCE</scope>
    <source>
        <strain evidence="1">B-35</strain>
    </source>
</reference>
<evidence type="ECO:0000313" key="2">
    <source>
        <dbReference type="Proteomes" id="UP001208689"/>
    </source>
</evidence>
<keyword evidence="2" id="KW-1185">Reference proteome</keyword>
<dbReference type="Proteomes" id="UP001208689">
    <property type="component" value="Chromosome"/>
</dbReference>
<evidence type="ECO:0000313" key="1">
    <source>
        <dbReference type="EMBL" id="UYP48101.1"/>
    </source>
</evidence>
<sequence>MPLTVNEFVVYSSPRYYRLIFPDLKPKTKNGDLVSALSELKRWRFLTFDSHWDSLKLTPKGIEYQQLIQDLLDSNALHVPQSFGIFDYRSEPGRKAIINLIRFLSAKLDFSTYFRYLHVPIFDNDHNQEWMEIFGDNSSQNIDYLSKQGRNQLVEVLNQKARPHKKKSDIIQETLYQQDTPINLNLTLVKKFLKKNNLKRPEPLFNHFNLCEPRIFEIRERKFFVNLAELSKIYKLLEKYLSNFKSEENKWLSDYFKLLKLPTGKSGLFGFKAGQEMNYASQTDAFLNLAIEGPRIFAEQFTVIKELGELRHILFPVNPTESIVISCADLEMLYYFTIESEKCVLKTEINFISLKNYPEKYVSSRGKEFGKLISRSRSLEEALQIQAIMSEEDPEKRKKQTLKLRPMKENLQSQLENLSYMSASLISICQMITKKFNKEFGLTKCLCIYEKGYINLVDIGGSDRILTSINLGKVEFGHDLKKTISKIEDSLEEIVEVPNLSNE</sequence>
<proteinExistence type="predicted"/>
<gene>
    <name evidence="1" type="ORF">NEF87_004386</name>
</gene>
<name>A0ABY6HX47_9ARCH</name>